<reference evidence="1 2" key="1">
    <citation type="submission" date="2018-12" db="EMBL/GenBank/DDBJ databases">
        <title>Cadmium resistance mechanism in endophytic bacteria Burkholderia cenocepacia YG-3.</title>
        <authorList>
            <person name="Zhang X."/>
            <person name="Wang X."/>
            <person name="Zhu Y."/>
        </authorList>
    </citation>
    <scope>NUCLEOTIDE SEQUENCE [LARGE SCALE GENOMIC DNA]</scope>
    <source>
        <strain evidence="1 2">YG-3</strain>
    </source>
</reference>
<dbReference type="AlphaFoldDB" id="A0A3S9NC84"/>
<accession>A0A3S9NC84</accession>
<evidence type="ECO:0000313" key="2">
    <source>
        <dbReference type="Proteomes" id="UP000277191"/>
    </source>
</evidence>
<sequence length="162" mass="18448">MTLRLSVETEIELEAYCKRHGITKNAAVIKATERLLASPDIAAMKLAEELAEPEDAETRYERRRARLQEQYEKEVDIAGWIAEQVVWTKKPNPSGNITPGVHGRNTVVAFSDTLWRADGSVEEGVFVIAEHHSGHPAGIQTYHRYICPYDTWIEYMRKVPRA</sequence>
<organism evidence="1 2">
    <name type="scientific">Burkholderia cenocepacia</name>
    <dbReference type="NCBI Taxonomy" id="95486"/>
    <lineage>
        <taxon>Bacteria</taxon>
        <taxon>Pseudomonadati</taxon>
        <taxon>Pseudomonadota</taxon>
        <taxon>Betaproteobacteria</taxon>
        <taxon>Burkholderiales</taxon>
        <taxon>Burkholderiaceae</taxon>
        <taxon>Burkholderia</taxon>
        <taxon>Burkholderia cepacia complex</taxon>
    </lineage>
</organism>
<gene>
    <name evidence="1" type="ORF">D5R55_20065</name>
</gene>
<name>A0A3S9NC84_9BURK</name>
<protein>
    <submittedName>
        <fullName evidence="1">Uncharacterized protein</fullName>
    </submittedName>
</protein>
<proteinExistence type="predicted"/>
<dbReference type="Proteomes" id="UP000277191">
    <property type="component" value="Chromosome 2"/>
</dbReference>
<evidence type="ECO:0000313" key="1">
    <source>
        <dbReference type="EMBL" id="AZQ53264.1"/>
    </source>
</evidence>
<dbReference type="EMBL" id="CP034546">
    <property type="protein sequence ID" value="AZQ53264.1"/>
    <property type="molecule type" value="Genomic_DNA"/>
</dbReference>